<evidence type="ECO:0000313" key="1">
    <source>
        <dbReference type="EMBL" id="MPC40060.1"/>
    </source>
</evidence>
<organism evidence="1 2">
    <name type="scientific">Portunus trituberculatus</name>
    <name type="common">Swimming crab</name>
    <name type="synonym">Neptunus trituberculatus</name>
    <dbReference type="NCBI Taxonomy" id="210409"/>
    <lineage>
        <taxon>Eukaryota</taxon>
        <taxon>Metazoa</taxon>
        <taxon>Ecdysozoa</taxon>
        <taxon>Arthropoda</taxon>
        <taxon>Crustacea</taxon>
        <taxon>Multicrustacea</taxon>
        <taxon>Malacostraca</taxon>
        <taxon>Eumalacostraca</taxon>
        <taxon>Eucarida</taxon>
        <taxon>Decapoda</taxon>
        <taxon>Pleocyemata</taxon>
        <taxon>Brachyura</taxon>
        <taxon>Eubrachyura</taxon>
        <taxon>Portunoidea</taxon>
        <taxon>Portunidae</taxon>
        <taxon>Portuninae</taxon>
        <taxon>Portunus</taxon>
    </lineage>
</organism>
<comment type="caution">
    <text evidence="1">The sequence shown here is derived from an EMBL/GenBank/DDBJ whole genome shotgun (WGS) entry which is preliminary data.</text>
</comment>
<dbReference type="EMBL" id="VSRR010004564">
    <property type="protein sequence ID" value="MPC40060.1"/>
    <property type="molecule type" value="Genomic_DNA"/>
</dbReference>
<keyword evidence="2" id="KW-1185">Reference proteome</keyword>
<accession>A0A5B7EYD6</accession>
<gene>
    <name evidence="1" type="ORF">E2C01_033613</name>
</gene>
<evidence type="ECO:0000313" key="2">
    <source>
        <dbReference type="Proteomes" id="UP000324222"/>
    </source>
</evidence>
<dbReference type="Proteomes" id="UP000324222">
    <property type="component" value="Unassembled WGS sequence"/>
</dbReference>
<proteinExistence type="predicted"/>
<sequence>MRYRQLFGTSSPGRPGWRERWLGKSLHFDPFSNQSERCEVVVVDGETTSTVLSRLHTAATLN</sequence>
<reference evidence="1 2" key="1">
    <citation type="submission" date="2019-05" db="EMBL/GenBank/DDBJ databases">
        <title>Another draft genome of Portunus trituberculatus and its Hox gene families provides insights of decapod evolution.</title>
        <authorList>
            <person name="Jeong J.-H."/>
            <person name="Song I."/>
            <person name="Kim S."/>
            <person name="Choi T."/>
            <person name="Kim D."/>
            <person name="Ryu S."/>
            <person name="Kim W."/>
        </authorList>
    </citation>
    <scope>NUCLEOTIDE SEQUENCE [LARGE SCALE GENOMIC DNA]</scope>
    <source>
        <tissue evidence="1">Muscle</tissue>
    </source>
</reference>
<name>A0A5B7EYD6_PORTR</name>
<dbReference type="AlphaFoldDB" id="A0A5B7EYD6"/>
<protein>
    <submittedName>
        <fullName evidence="1">Uncharacterized protein</fullName>
    </submittedName>
</protein>